<dbReference type="PANTHER" id="PTHR31566">
    <property type="entry name" value="CYTOCHROME C BIOGENESIS PROTEIN CCS1, CHLOROPLASTIC"/>
    <property type="match status" value="1"/>
</dbReference>
<dbReference type="OrthoDB" id="9770923at2"/>
<dbReference type="GO" id="GO:0017004">
    <property type="term" value="P:cytochrome complex assembly"/>
    <property type="evidence" value="ECO:0007669"/>
    <property type="project" value="UniProtKB-KW"/>
</dbReference>
<dbReference type="KEGG" id="pef:A7E78_14000"/>
<evidence type="ECO:0000313" key="9">
    <source>
        <dbReference type="Proteomes" id="UP000182517"/>
    </source>
</evidence>
<dbReference type="Proteomes" id="UP000182517">
    <property type="component" value="Chromosome"/>
</dbReference>
<dbReference type="PANTHER" id="PTHR31566:SF0">
    <property type="entry name" value="CYTOCHROME C BIOGENESIS PROTEIN CCS1, CHLOROPLASTIC"/>
    <property type="match status" value="1"/>
</dbReference>
<gene>
    <name evidence="8" type="ORF">A7E78_14000</name>
</gene>
<protein>
    <recommendedName>
        <fullName evidence="7">ResB-like domain-containing protein</fullName>
    </recommendedName>
</protein>
<dbReference type="STRING" id="1842532.A7E78_14000"/>
<accession>A0A1L3GSH2</accession>
<organism evidence="8 9">
    <name type="scientific">Syntrophotalea acetylenivorans</name>
    <dbReference type="NCBI Taxonomy" id="1842532"/>
    <lineage>
        <taxon>Bacteria</taxon>
        <taxon>Pseudomonadati</taxon>
        <taxon>Thermodesulfobacteriota</taxon>
        <taxon>Desulfuromonadia</taxon>
        <taxon>Desulfuromonadales</taxon>
        <taxon>Syntrophotaleaceae</taxon>
        <taxon>Syntrophotalea</taxon>
    </lineage>
</organism>
<feature type="transmembrane region" description="Helical" evidence="6">
    <location>
        <begin position="387"/>
        <end position="406"/>
    </location>
</feature>
<keyword evidence="4 6" id="KW-1133">Transmembrane helix</keyword>
<reference evidence="8 9" key="1">
    <citation type="journal article" date="2017" name="Genome Announc.">
        <title>Complete Genome Sequences of Two Acetylene-Fermenting Pelobacter acetylenicus Strains.</title>
        <authorList>
            <person name="Sutton J.M."/>
            <person name="Baesman S.M."/>
            <person name="Fierst J.L."/>
            <person name="Poret-Peterson A.T."/>
            <person name="Oremland R.S."/>
            <person name="Dunlap D.S."/>
            <person name="Akob D.M."/>
        </authorList>
    </citation>
    <scope>NUCLEOTIDE SEQUENCE [LARGE SCALE GENOMIC DNA]</scope>
    <source>
        <strain evidence="8 9">SFB93</strain>
    </source>
</reference>
<dbReference type="Pfam" id="PF05140">
    <property type="entry name" value="ResB"/>
    <property type="match status" value="1"/>
</dbReference>
<dbReference type="InterPro" id="IPR007816">
    <property type="entry name" value="ResB-like_domain"/>
</dbReference>
<evidence type="ECO:0000256" key="5">
    <source>
        <dbReference type="ARBA" id="ARBA00023136"/>
    </source>
</evidence>
<evidence type="ECO:0000256" key="3">
    <source>
        <dbReference type="ARBA" id="ARBA00022748"/>
    </source>
</evidence>
<feature type="domain" description="ResB-like" evidence="7">
    <location>
        <begin position="18"/>
        <end position="355"/>
    </location>
</feature>
<proteinExistence type="predicted"/>
<keyword evidence="5 6" id="KW-0472">Membrane</keyword>
<sequence>MPGKPRRSSSLWTFLCSLKLTVATLLLLAATSVLGTVIPQKLSSLQYQQHYGEKAQLLQALQLDDMYHSVWFMALLGLFVLNLVACSLRRLPAVWRTVTRPPLVADSALLRSLSHKTTLRVAFSVEETAKRLEPLVRQRFAGPRQTAGSEQEVCLFAERRRYARFGAYVTHLAILFIILGALIGNWYGFDSFVPVGEGETVTQLPASEGQAPIELGFGLRCDDFSVSYYEGSARPREYRSLLTVLENGQEVPGYTAVPVVVNRPLQYRGLTFYQSSYGLAEMPLFHLQVRMPDGTELQLAGRPGQQMSLADGGFLRVVDYTPAFRDLGGAALVEVLTAEGNSLPVIAAMQEVPEDMNHRSPYDLQLLRVEERYYTGLQVARDPGVPLVWLGCLLLVLGSLSAFSLAHQRLWLTIRPTAAGCEVQVAGSSHRNQPAFAGTFERLCEELATELEATNNSAKEGRS</sequence>
<evidence type="ECO:0000313" key="8">
    <source>
        <dbReference type="EMBL" id="APG28845.1"/>
    </source>
</evidence>
<keyword evidence="3" id="KW-0201">Cytochrome c-type biogenesis</keyword>
<evidence type="ECO:0000256" key="6">
    <source>
        <dbReference type="SAM" id="Phobius"/>
    </source>
</evidence>
<feature type="transmembrane region" description="Helical" evidence="6">
    <location>
        <begin position="70"/>
        <end position="88"/>
    </location>
</feature>
<comment type="subcellular location">
    <subcellularLocation>
        <location evidence="1">Membrane</location>
        <topology evidence="1">Multi-pass membrane protein</topology>
    </subcellularLocation>
</comment>
<dbReference type="EMBL" id="CP015519">
    <property type="protein sequence ID" value="APG28845.1"/>
    <property type="molecule type" value="Genomic_DNA"/>
</dbReference>
<evidence type="ECO:0000256" key="4">
    <source>
        <dbReference type="ARBA" id="ARBA00022989"/>
    </source>
</evidence>
<keyword evidence="9" id="KW-1185">Reference proteome</keyword>
<feature type="transmembrane region" description="Helical" evidence="6">
    <location>
        <begin position="165"/>
        <end position="187"/>
    </location>
</feature>
<dbReference type="GO" id="GO:0016020">
    <property type="term" value="C:membrane"/>
    <property type="evidence" value="ECO:0007669"/>
    <property type="project" value="UniProtKB-SubCell"/>
</dbReference>
<dbReference type="RefSeq" id="WP_072284869.1">
    <property type="nucleotide sequence ID" value="NZ_CP015519.1"/>
</dbReference>
<dbReference type="AlphaFoldDB" id="A0A1L3GSH2"/>
<evidence type="ECO:0000259" key="7">
    <source>
        <dbReference type="Pfam" id="PF05140"/>
    </source>
</evidence>
<dbReference type="InterPro" id="IPR023494">
    <property type="entry name" value="Cyt_c_bgen_Ccs1/CcsB/ResB"/>
</dbReference>
<keyword evidence="2 6" id="KW-0812">Transmembrane</keyword>
<name>A0A1L3GSH2_9BACT</name>
<evidence type="ECO:0000256" key="1">
    <source>
        <dbReference type="ARBA" id="ARBA00004141"/>
    </source>
</evidence>
<evidence type="ECO:0000256" key="2">
    <source>
        <dbReference type="ARBA" id="ARBA00022692"/>
    </source>
</evidence>